<evidence type="ECO:0000313" key="6">
    <source>
        <dbReference type="Proteomes" id="UP001203338"/>
    </source>
</evidence>
<dbReference type="EMBL" id="JAMFLX010000019">
    <property type="protein sequence ID" value="MCL6271063.1"/>
    <property type="molecule type" value="Genomic_DNA"/>
</dbReference>
<dbReference type="Gene3D" id="1.10.530.10">
    <property type="match status" value="1"/>
</dbReference>
<dbReference type="InterPro" id="IPR000189">
    <property type="entry name" value="Transglyc_AS"/>
</dbReference>
<keyword evidence="5" id="KW-0456">Lyase</keyword>
<protein>
    <submittedName>
        <fullName evidence="5">Membrane-bound lytic murein transglycosylase MltC</fullName>
        <ecNumber evidence="5">4.2.2.-</ecNumber>
    </submittedName>
</protein>
<dbReference type="Pfam" id="PF01464">
    <property type="entry name" value="SLT"/>
    <property type="match status" value="1"/>
</dbReference>
<dbReference type="SUPFAM" id="SSF53955">
    <property type="entry name" value="Lysozyme-like"/>
    <property type="match status" value="1"/>
</dbReference>
<evidence type="ECO:0000259" key="3">
    <source>
        <dbReference type="Pfam" id="PF01464"/>
    </source>
</evidence>
<dbReference type="EC" id="4.2.2.-" evidence="5"/>
<dbReference type="GO" id="GO:0016829">
    <property type="term" value="F:lyase activity"/>
    <property type="evidence" value="ECO:0007669"/>
    <property type="project" value="UniProtKB-KW"/>
</dbReference>
<keyword evidence="2" id="KW-0732">Signal</keyword>
<keyword evidence="6" id="KW-1185">Reference proteome</keyword>
<feature type="domain" description="Murein transglycosylase-C N-terminal" evidence="4">
    <location>
        <begin position="59"/>
        <end position="211"/>
    </location>
</feature>
<gene>
    <name evidence="5" type="primary">mltC</name>
    <name evidence="5" type="ORF">M3P05_14115</name>
</gene>
<dbReference type="InterPro" id="IPR008258">
    <property type="entry name" value="Transglycosylase_SLT_dom_1"/>
</dbReference>
<sequence length="383" mass="44125">MHCRWHFPALIVTAFLSACSAQNDKPPVITAVDQVYAAHQASLAQYQKGEAETVPVPEVKDDLGFEALIRVLAKETTINWGDAKRASRTEYVKYSNHYRTRVFVDFEKGRVRIETLDRQDLHQAIVTTLLTPNDPEQVDIFSDSEVALGKEPLLYKQVFDQKGQSIRWYWRASQYADYLIANHLMQNKTAKGPVFYVDFAMKQNRMSNKRYQYASLVRTNARRYGIDESLIYAVMRTESSFNPFAVSWANAYGLMQVVPSTAGRDVFQRIYKKRGKPSRSYLFKPANNIKIGTAYLHILNTIYLKDIQNPLSRRYAIISAYNGGAGNVLKTFHRNRTQAIKAINRLKPSQVYWALTTKHPRSESRNYLKKVTRFEKLFHSGKV</sequence>
<accession>A0ABT0PKV1</accession>
<evidence type="ECO:0000259" key="4">
    <source>
        <dbReference type="Pfam" id="PF11873"/>
    </source>
</evidence>
<proteinExistence type="inferred from homology"/>
<dbReference type="PANTHER" id="PTHR37423:SF2">
    <property type="entry name" value="MEMBRANE-BOUND LYTIC MUREIN TRANSGLYCOSYLASE C"/>
    <property type="match status" value="1"/>
</dbReference>
<comment type="similarity">
    <text evidence="1">Belongs to the transglycosylase Slt family.</text>
</comment>
<name>A0ABT0PKV1_9GAMM</name>
<reference evidence="5 6" key="1">
    <citation type="submission" date="2022-05" db="EMBL/GenBank/DDBJ databases">
        <authorList>
            <person name="Park J.-S."/>
        </authorList>
    </citation>
    <scope>NUCLEOTIDE SEQUENCE [LARGE SCALE GENOMIC DNA]</scope>
    <source>
        <strain evidence="5 6">2012CJ34-2</strain>
    </source>
</reference>
<feature type="domain" description="Transglycosylase SLT" evidence="3">
    <location>
        <begin position="216"/>
        <end position="343"/>
    </location>
</feature>
<feature type="chain" id="PRO_5046270058" evidence="2">
    <location>
        <begin position="21"/>
        <end position="383"/>
    </location>
</feature>
<dbReference type="PROSITE" id="PS51257">
    <property type="entry name" value="PROKAR_LIPOPROTEIN"/>
    <property type="match status" value="1"/>
</dbReference>
<evidence type="ECO:0000256" key="2">
    <source>
        <dbReference type="SAM" id="SignalP"/>
    </source>
</evidence>
<dbReference type="CDD" id="cd16893">
    <property type="entry name" value="LT_MltC_MltE"/>
    <property type="match status" value="1"/>
</dbReference>
<evidence type="ECO:0000256" key="1">
    <source>
        <dbReference type="ARBA" id="ARBA00007734"/>
    </source>
</evidence>
<organism evidence="5 6">
    <name type="scientific">Parendozoicomonas callyspongiae</name>
    <dbReference type="NCBI Taxonomy" id="2942213"/>
    <lineage>
        <taxon>Bacteria</taxon>
        <taxon>Pseudomonadati</taxon>
        <taxon>Pseudomonadota</taxon>
        <taxon>Gammaproteobacteria</taxon>
        <taxon>Oceanospirillales</taxon>
        <taxon>Endozoicomonadaceae</taxon>
        <taxon>Parendozoicomonas</taxon>
    </lineage>
</organism>
<dbReference type="Proteomes" id="UP001203338">
    <property type="component" value="Unassembled WGS sequence"/>
</dbReference>
<evidence type="ECO:0000313" key="5">
    <source>
        <dbReference type="EMBL" id="MCL6271063.1"/>
    </source>
</evidence>
<dbReference type="Pfam" id="PF11873">
    <property type="entry name" value="Mltc_N"/>
    <property type="match status" value="1"/>
</dbReference>
<dbReference type="PANTHER" id="PTHR37423">
    <property type="entry name" value="SOLUBLE LYTIC MUREIN TRANSGLYCOSYLASE-RELATED"/>
    <property type="match status" value="1"/>
</dbReference>
<dbReference type="InterPro" id="IPR023346">
    <property type="entry name" value="Lysozyme-like_dom_sf"/>
</dbReference>
<dbReference type="RefSeq" id="WP_249700398.1">
    <property type="nucleotide sequence ID" value="NZ_JAMFLX010000019.1"/>
</dbReference>
<dbReference type="InterPro" id="IPR024570">
    <property type="entry name" value="Murein_transglycosylaseC_N"/>
</dbReference>
<dbReference type="PROSITE" id="PS00922">
    <property type="entry name" value="TRANSGLYCOSYLASE"/>
    <property type="match status" value="1"/>
</dbReference>
<feature type="signal peptide" evidence="2">
    <location>
        <begin position="1"/>
        <end position="20"/>
    </location>
</feature>
<dbReference type="NCBIfam" id="NF008670">
    <property type="entry name" value="PRK11671.1"/>
    <property type="match status" value="1"/>
</dbReference>
<comment type="caution">
    <text evidence="5">The sequence shown here is derived from an EMBL/GenBank/DDBJ whole genome shotgun (WGS) entry which is preliminary data.</text>
</comment>